<dbReference type="GeneID" id="93581938"/>
<evidence type="ECO:0000313" key="3">
    <source>
        <dbReference type="Proteomes" id="UP000184499"/>
    </source>
</evidence>
<evidence type="ECO:0000256" key="1">
    <source>
        <dbReference type="SAM" id="MobiDB-lite"/>
    </source>
</evidence>
<reference evidence="3" key="1">
    <citation type="journal article" date="2017" name="Genome Biol.">
        <title>Comparative genomics reveals high biological diversity and specific adaptations in the industrially and medically important fungal genus Aspergillus.</title>
        <authorList>
            <person name="de Vries R.P."/>
            <person name="Riley R."/>
            <person name="Wiebenga A."/>
            <person name="Aguilar-Osorio G."/>
            <person name="Amillis S."/>
            <person name="Uchima C.A."/>
            <person name="Anderluh G."/>
            <person name="Asadollahi M."/>
            <person name="Askin M."/>
            <person name="Barry K."/>
            <person name="Battaglia E."/>
            <person name="Bayram O."/>
            <person name="Benocci T."/>
            <person name="Braus-Stromeyer S.A."/>
            <person name="Caldana C."/>
            <person name="Canovas D."/>
            <person name="Cerqueira G.C."/>
            <person name="Chen F."/>
            <person name="Chen W."/>
            <person name="Choi C."/>
            <person name="Clum A."/>
            <person name="Dos Santos R.A."/>
            <person name="Damasio A.R."/>
            <person name="Diallinas G."/>
            <person name="Emri T."/>
            <person name="Fekete E."/>
            <person name="Flipphi M."/>
            <person name="Freyberg S."/>
            <person name="Gallo A."/>
            <person name="Gournas C."/>
            <person name="Habgood R."/>
            <person name="Hainaut M."/>
            <person name="Harispe M.L."/>
            <person name="Henrissat B."/>
            <person name="Hilden K.S."/>
            <person name="Hope R."/>
            <person name="Hossain A."/>
            <person name="Karabika E."/>
            <person name="Karaffa L."/>
            <person name="Karanyi Z."/>
            <person name="Krasevec N."/>
            <person name="Kuo A."/>
            <person name="Kusch H."/>
            <person name="LaButti K."/>
            <person name="Lagendijk E.L."/>
            <person name="Lapidus A."/>
            <person name="Levasseur A."/>
            <person name="Lindquist E."/>
            <person name="Lipzen A."/>
            <person name="Logrieco A.F."/>
            <person name="MacCabe A."/>
            <person name="Maekelae M.R."/>
            <person name="Malavazi I."/>
            <person name="Melin P."/>
            <person name="Meyer V."/>
            <person name="Mielnichuk N."/>
            <person name="Miskei M."/>
            <person name="Molnar A.P."/>
            <person name="Mule G."/>
            <person name="Ngan C.Y."/>
            <person name="Orejas M."/>
            <person name="Orosz E."/>
            <person name="Ouedraogo J.P."/>
            <person name="Overkamp K.M."/>
            <person name="Park H.-S."/>
            <person name="Perrone G."/>
            <person name="Piumi F."/>
            <person name="Punt P.J."/>
            <person name="Ram A.F."/>
            <person name="Ramon A."/>
            <person name="Rauscher S."/>
            <person name="Record E."/>
            <person name="Riano-Pachon D.M."/>
            <person name="Robert V."/>
            <person name="Roehrig J."/>
            <person name="Ruller R."/>
            <person name="Salamov A."/>
            <person name="Salih N.S."/>
            <person name="Samson R.A."/>
            <person name="Sandor E."/>
            <person name="Sanguinetti M."/>
            <person name="Schuetze T."/>
            <person name="Sepcic K."/>
            <person name="Shelest E."/>
            <person name="Sherlock G."/>
            <person name="Sophianopoulou V."/>
            <person name="Squina F.M."/>
            <person name="Sun H."/>
            <person name="Susca A."/>
            <person name="Todd R.B."/>
            <person name="Tsang A."/>
            <person name="Unkles S.E."/>
            <person name="van de Wiele N."/>
            <person name="van Rossen-Uffink D."/>
            <person name="Oliveira J.V."/>
            <person name="Vesth T.C."/>
            <person name="Visser J."/>
            <person name="Yu J.-H."/>
            <person name="Zhou M."/>
            <person name="Andersen M.R."/>
            <person name="Archer D.B."/>
            <person name="Baker S.E."/>
            <person name="Benoit I."/>
            <person name="Brakhage A.A."/>
            <person name="Braus G.H."/>
            <person name="Fischer R."/>
            <person name="Frisvad J.C."/>
            <person name="Goldman G.H."/>
            <person name="Houbraken J."/>
            <person name="Oakley B."/>
            <person name="Pocsi I."/>
            <person name="Scazzocchio C."/>
            <person name="Seiboth B."/>
            <person name="vanKuyk P.A."/>
            <person name="Wortman J."/>
            <person name="Dyer P.S."/>
            <person name="Grigoriev I.V."/>
        </authorList>
    </citation>
    <scope>NUCLEOTIDE SEQUENCE [LARGE SCALE GENOMIC DNA]</scope>
    <source>
        <strain evidence="3">CBS 101740 / IMI 381727 / IBT 21946</strain>
    </source>
</reference>
<dbReference type="RefSeq" id="XP_067473388.1">
    <property type="nucleotide sequence ID" value="XM_067629451.1"/>
</dbReference>
<feature type="region of interest" description="Disordered" evidence="1">
    <location>
        <begin position="26"/>
        <end position="65"/>
    </location>
</feature>
<sequence>MVLKEKVNSIKARLCCRVAPEGDKVDVTNKRDAQQSSPSTAKPTVNDDTVQPPPYSESLKTSTSSYTVSYNGDQCFGSCCRGTGYRW</sequence>
<dbReference type="VEuPathDB" id="FungiDB:ASPBRDRAFT_79428"/>
<name>A0A1L9U3B8_ASPBC</name>
<dbReference type="Proteomes" id="UP000184499">
    <property type="component" value="Unassembled WGS sequence"/>
</dbReference>
<accession>A0A1L9U3B8</accession>
<dbReference type="EMBL" id="KV878701">
    <property type="protein sequence ID" value="OJJ66138.1"/>
    <property type="molecule type" value="Genomic_DNA"/>
</dbReference>
<gene>
    <name evidence="2" type="ORF">ASPBRDRAFT_79428</name>
</gene>
<feature type="compositionally biased region" description="Polar residues" evidence="1">
    <location>
        <begin position="34"/>
        <end position="49"/>
    </location>
</feature>
<dbReference type="AlphaFoldDB" id="A0A1L9U3B8"/>
<protein>
    <submittedName>
        <fullName evidence="2">Uncharacterized protein</fullName>
    </submittedName>
</protein>
<keyword evidence="3" id="KW-1185">Reference proteome</keyword>
<evidence type="ECO:0000313" key="2">
    <source>
        <dbReference type="EMBL" id="OJJ66138.1"/>
    </source>
</evidence>
<dbReference type="OrthoDB" id="4504060at2759"/>
<organism evidence="2 3">
    <name type="scientific">Aspergillus brasiliensis (strain CBS 101740 / IMI 381727 / IBT 21946)</name>
    <dbReference type="NCBI Taxonomy" id="767769"/>
    <lineage>
        <taxon>Eukaryota</taxon>
        <taxon>Fungi</taxon>
        <taxon>Dikarya</taxon>
        <taxon>Ascomycota</taxon>
        <taxon>Pezizomycotina</taxon>
        <taxon>Eurotiomycetes</taxon>
        <taxon>Eurotiomycetidae</taxon>
        <taxon>Eurotiales</taxon>
        <taxon>Aspergillaceae</taxon>
        <taxon>Aspergillus</taxon>
        <taxon>Aspergillus subgen. Circumdati</taxon>
    </lineage>
</organism>
<proteinExistence type="predicted"/>